<proteinExistence type="predicted"/>
<dbReference type="EMBL" id="JAOQBH010000006">
    <property type="protein sequence ID" value="KAJ4135055.1"/>
    <property type="molecule type" value="Genomic_DNA"/>
</dbReference>
<keyword evidence="3" id="KW-1185">Reference proteome</keyword>
<sequence length="314" mass="35360">MSFYDYYDNSQESNEYYPVRKVSKMSSCTEWTGWTGKYSSLTPIPYSTEASEAYFSESVSSLTSSEALPYPTRDNSAYYSDTEPEASLAEREPLPYPNTDNSAYYADTESMAPMSASWNEAAGRYDYYVDTTATSLFTSNDDYYAYVEQGVNTDLPHLEVKSVSHAPYVSQATQTCELPTHCPEKSQSSNKHCSDESLGSDKRRSDKSDKPHRSHPDSRTSSSPFSSEKPAKSLKATTQNWVDKQTPKPAKYLKMAQVATQNWVDKQKESTREWVDKQKKDALMISRLLGKDYRLKLGSQSSQDMAKGFASVCP</sequence>
<comment type="caution">
    <text evidence="2">The sequence shown here is derived from an EMBL/GenBank/DDBJ whole genome shotgun (WGS) entry which is preliminary data.</text>
</comment>
<feature type="region of interest" description="Disordered" evidence="1">
    <location>
        <begin position="72"/>
        <end position="100"/>
    </location>
</feature>
<feature type="compositionally biased region" description="Basic and acidic residues" evidence="1">
    <location>
        <begin position="192"/>
        <end position="218"/>
    </location>
</feature>
<reference evidence="2" key="1">
    <citation type="submission" date="2022-09" db="EMBL/GenBank/DDBJ databases">
        <title>Fusarium specimens isolated from Avocado Roots.</title>
        <authorList>
            <person name="Stajich J."/>
            <person name="Roper C."/>
            <person name="Heimlech-Rivalta G."/>
        </authorList>
    </citation>
    <scope>NUCLEOTIDE SEQUENCE</scope>
    <source>
        <strain evidence="2">CF00095</strain>
    </source>
</reference>
<accession>A0ABQ8RGW1</accession>
<gene>
    <name evidence="2" type="ORF">NW768_004667</name>
</gene>
<protein>
    <submittedName>
        <fullName evidence="2">Uncharacterized protein</fullName>
    </submittedName>
</protein>
<organism evidence="2 3">
    <name type="scientific">Fusarium equiseti</name>
    <name type="common">Fusarium scirpi</name>
    <dbReference type="NCBI Taxonomy" id="61235"/>
    <lineage>
        <taxon>Eukaryota</taxon>
        <taxon>Fungi</taxon>
        <taxon>Dikarya</taxon>
        <taxon>Ascomycota</taxon>
        <taxon>Pezizomycotina</taxon>
        <taxon>Sordariomycetes</taxon>
        <taxon>Hypocreomycetidae</taxon>
        <taxon>Hypocreales</taxon>
        <taxon>Nectriaceae</taxon>
        <taxon>Fusarium</taxon>
        <taxon>Fusarium incarnatum-equiseti species complex</taxon>
    </lineage>
</organism>
<feature type="compositionally biased region" description="Low complexity" evidence="1">
    <location>
        <begin position="219"/>
        <end position="228"/>
    </location>
</feature>
<name>A0ABQ8RGW1_FUSEQ</name>
<evidence type="ECO:0000313" key="3">
    <source>
        <dbReference type="Proteomes" id="UP001152024"/>
    </source>
</evidence>
<dbReference type="Proteomes" id="UP001152024">
    <property type="component" value="Unassembled WGS sequence"/>
</dbReference>
<feature type="region of interest" description="Disordered" evidence="1">
    <location>
        <begin position="179"/>
        <end position="246"/>
    </location>
</feature>
<evidence type="ECO:0000313" key="2">
    <source>
        <dbReference type="EMBL" id="KAJ4135055.1"/>
    </source>
</evidence>
<evidence type="ECO:0000256" key="1">
    <source>
        <dbReference type="SAM" id="MobiDB-lite"/>
    </source>
</evidence>